<name>A0A345VLD0_9STRE</name>
<protein>
    <submittedName>
        <fullName evidence="2">Uncharacterized protein</fullName>
    </submittedName>
</protein>
<keyword evidence="1" id="KW-1133">Transmembrane helix</keyword>
<organism evidence="2 3">
    <name type="scientific">Streptococcus pluranimalium</name>
    <dbReference type="NCBI Taxonomy" id="82348"/>
    <lineage>
        <taxon>Bacteria</taxon>
        <taxon>Bacillati</taxon>
        <taxon>Bacillota</taxon>
        <taxon>Bacilli</taxon>
        <taxon>Lactobacillales</taxon>
        <taxon>Streptococcaceae</taxon>
        <taxon>Streptococcus</taxon>
    </lineage>
</organism>
<gene>
    <name evidence="2" type="ORF">Sp14A_16220</name>
</gene>
<keyword evidence="1" id="KW-0472">Membrane</keyword>
<proteinExistence type="predicted"/>
<dbReference type="EMBL" id="CP022601">
    <property type="protein sequence ID" value="AXJ13532.1"/>
    <property type="molecule type" value="Genomic_DNA"/>
</dbReference>
<dbReference type="Proteomes" id="UP000255411">
    <property type="component" value="Chromosome"/>
</dbReference>
<dbReference type="AlphaFoldDB" id="A0A345VLD0"/>
<keyword evidence="1" id="KW-0812">Transmembrane</keyword>
<evidence type="ECO:0000256" key="1">
    <source>
        <dbReference type="SAM" id="Phobius"/>
    </source>
</evidence>
<feature type="transmembrane region" description="Helical" evidence="1">
    <location>
        <begin position="6"/>
        <end position="26"/>
    </location>
</feature>
<dbReference type="PROSITE" id="PS51257">
    <property type="entry name" value="PROKAR_LIPOPROTEIN"/>
    <property type="match status" value="1"/>
</dbReference>
<evidence type="ECO:0000313" key="3">
    <source>
        <dbReference type="Proteomes" id="UP000255411"/>
    </source>
</evidence>
<sequence length="133" mass="15670">MKQSKIFISSSSLLSLLTSCIVYLYLVNHKRHKNTGVSVTERIQRQPHPKAYFIVQSYFMSTIEIYDLLDSIRRYDDKTPIILISRHPDYDLLFKKGYHLLGLINPSQHWSPKAYKKQIDHSLDGIFRLFPNE</sequence>
<accession>A0A345VLD0</accession>
<reference evidence="2 3" key="1">
    <citation type="submission" date="2017-07" db="EMBL/GenBank/DDBJ databases">
        <title>Streptococcus pluranimalium as cause of bovine abortion.</title>
        <authorList>
            <person name="Rodriguez Campos S."/>
            <person name="Gobeli Brawand S."/>
            <person name="Brodard I."/>
            <person name="Rychener L."/>
            <person name="Perreten V."/>
        </authorList>
    </citation>
    <scope>NUCLEOTIDE SEQUENCE [LARGE SCALE GENOMIC DNA]</scope>
    <source>
        <strain evidence="2 3">14A0014</strain>
    </source>
</reference>
<evidence type="ECO:0000313" key="2">
    <source>
        <dbReference type="EMBL" id="AXJ13532.1"/>
    </source>
</evidence>